<dbReference type="Pfam" id="PF02321">
    <property type="entry name" value="OEP"/>
    <property type="match status" value="2"/>
</dbReference>
<comment type="caution">
    <text evidence="4">The sequence shown here is derived from an EMBL/GenBank/DDBJ whole genome shotgun (WGS) entry which is preliminary data.</text>
</comment>
<evidence type="ECO:0000256" key="1">
    <source>
        <dbReference type="ARBA" id="ARBA00007613"/>
    </source>
</evidence>
<dbReference type="AlphaFoldDB" id="A0A923MAU9"/>
<dbReference type="Proteomes" id="UP000596827">
    <property type="component" value="Unassembled WGS sequence"/>
</dbReference>
<reference evidence="4" key="1">
    <citation type="submission" date="2020-08" db="EMBL/GenBank/DDBJ databases">
        <title>Ramlibacter sp. GTP1 16S ribosomal RNA gene genome sequencing and assembly.</title>
        <authorList>
            <person name="Kang M."/>
        </authorList>
    </citation>
    <scope>NUCLEOTIDE SEQUENCE</scope>
    <source>
        <strain evidence="4">GTP1</strain>
    </source>
</reference>
<name>A0A923MAU9_9BURK</name>
<evidence type="ECO:0000256" key="3">
    <source>
        <dbReference type="SAM" id="SignalP"/>
    </source>
</evidence>
<keyword evidence="2" id="KW-0175">Coiled coil</keyword>
<evidence type="ECO:0000313" key="5">
    <source>
        <dbReference type="Proteomes" id="UP000596827"/>
    </source>
</evidence>
<dbReference type="PANTHER" id="PTHR30203:SF24">
    <property type="entry name" value="BLR4935 PROTEIN"/>
    <property type="match status" value="1"/>
</dbReference>
<dbReference type="SUPFAM" id="SSF56954">
    <property type="entry name" value="Outer membrane efflux proteins (OEP)"/>
    <property type="match status" value="1"/>
</dbReference>
<organism evidence="4 5">
    <name type="scientific">Ramlibacter albus</name>
    <dbReference type="NCBI Taxonomy" id="2079448"/>
    <lineage>
        <taxon>Bacteria</taxon>
        <taxon>Pseudomonadati</taxon>
        <taxon>Pseudomonadota</taxon>
        <taxon>Betaproteobacteria</taxon>
        <taxon>Burkholderiales</taxon>
        <taxon>Comamonadaceae</taxon>
        <taxon>Ramlibacter</taxon>
    </lineage>
</organism>
<evidence type="ECO:0000313" key="4">
    <source>
        <dbReference type="EMBL" id="MBC5765954.1"/>
    </source>
</evidence>
<dbReference type="InterPro" id="IPR003423">
    <property type="entry name" value="OMP_efflux"/>
</dbReference>
<gene>
    <name evidence="4" type="ORF">H8R02_15915</name>
</gene>
<dbReference type="PANTHER" id="PTHR30203">
    <property type="entry name" value="OUTER MEMBRANE CATION EFFLUX PROTEIN"/>
    <property type="match status" value="1"/>
</dbReference>
<dbReference type="Gene3D" id="1.20.1600.10">
    <property type="entry name" value="Outer membrane efflux proteins (OEP)"/>
    <property type="match status" value="1"/>
</dbReference>
<accession>A0A923MAU9</accession>
<dbReference type="EMBL" id="JACORU010000005">
    <property type="protein sequence ID" value="MBC5765954.1"/>
    <property type="molecule type" value="Genomic_DNA"/>
</dbReference>
<proteinExistence type="inferred from homology"/>
<keyword evidence="3" id="KW-0732">Signal</keyword>
<dbReference type="GO" id="GO:0015562">
    <property type="term" value="F:efflux transmembrane transporter activity"/>
    <property type="evidence" value="ECO:0007669"/>
    <property type="project" value="InterPro"/>
</dbReference>
<sequence length="406" mass="44464">MPRVPIAIALAFALAGPAAAAQLGENLQTLLEAARTQNPELALMRAEAEAARQRVQPAGALPDPVLRVERMNLRDAEAPPETRLTFMQQLPAWGKRELRVQAASADARQAQARTDAAWAELAMRIKTAYARYYAAVANERITREVLDLVRRMEQVAQARYAGGLAPQQDAIRAQLEQTAMRAELLMLEAEKHHLHVRINALLGRPSEAALAHPREPRPLPAVPDAATLVQRARATSPVVRAEEARLAAAEKNRELALRNRLPDVNVGAGPTRMNSRNASWGVMVELNLPLQQDTRRSQEAEAQAMVDAARARIDNAAVQVAGDIGESLASLDVARRTVDLVTAQALPQSELALRSALASYEGGKLEFSALLEAQRQIRKARLDRLKAETEAQMRLAEIERTLGEDL</sequence>
<comment type="similarity">
    <text evidence="1">Belongs to the outer membrane factor (OMF) (TC 1.B.17) family.</text>
</comment>
<feature type="chain" id="PRO_5037416453" evidence="3">
    <location>
        <begin position="21"/>
        <end position="406"/>
    </location>
</feature>
<keyword evidence="5" id="KW-1185">Reference proteome</keyword>
<dbReference type="InterPro" id="IPR010131">
    <property type="entry name" value="MdtP/NodT-like"/>
</dbReference>
<evidence type="ECO:0000256" key="2">
    <source>
        <dbReference type="SAM" id="Coils"/>
    </source>
</evidence>
<protein>
    <submittedName>
        <fullName evidence="4">TolC family protein</fullName>
    </submittedName>
</protein>
<feature type="signal peptide" evidence="3">
    <location>
        <begin position="1"/>
        <end position="20"/>
    </location>
</feature>
<dbReference type="RefSeq" id="WP_187082418.1">
    <property type="nucleotide sequence ID" value="NZ_JACORU010000005.1"/>
</dbReference>
<feature type="coiled-coil region" evidence="2">
    <location>
        <begin position="370"/>
        <end position="399"/>
    </location>
</feature>